<dbReference type="EMBL" id="ML977565">
    <property type="protein sequence ID" value="KAF2005024.1"/>
    <property type="molecule type" value="Genomic_DNA"/>
</dbReference>
<dbReference type="AlphaFoldDB" id="A0A6A5WVM4"/>
<keyword evidence="3" id="KW-1185">Reference proteome</keyword>
<proteinExistence type="predicted"/>
<feature type="region of interest" description="Disordered" evidence="1">
    <location>
        <begin position="25"/>
        <end position="62"/>
    </location>
</feature>
<evidence type="ECO:0000313" key="2">
    <source>
        <dbReference type="EMBL" id="KAF2005024.1"/>
    </source>
</evidence>
<reference evidence="2" key="1">
    <citation type="journal article" date="2020" name="Stud. Mycol.">
        <title>101 Dothideomycetes genomes: a test case for predicting lifestyles and emergence of pathogens.</title>
        <authorList>
            <person name="Haridas S."/>
            <person name="Albert R."/>
            <person name="Binder M."/>
            <person name="Bloem J."/>
            <person name="Labutti K."/>
            <person name="Salamov A."/>
            <person name="Andreopoulos B."/>
            <person name="Baker S."/>
            <person name="Barry K."/>
            <person name="Bills G."/>
            <person name="Bluhm B."/>
            <person name="Cannon C."/>
            <person name="Castanera R."/>
            <person name="Culley D."/>
            <person name="Daum C."/>
            <person name="Ezra D."/>
            <person name="Gonzalez J."/>
            <person name="Henrissat B."/>
            <person name="Kuo A."/>
            <person name="Liang C."/>
            <person name="Lipzen A."/>
            <person name="Lutzoni F."/>
            <person name="Magnuson J."/>
            <person name="Mondo S."/>
            <person name="Nolan M."/>
            <person name="Ohm R."/>
            <person name="Pangilinan J."/>
            <person name="Park H.-J."/>
            <person name="Ramirez L."/>
            <person name="Alfaro M."/>
            <person name="Sun H."/>
            <person name="Tritt A."/>
            <person name="Yoshinaga Y."/>
            <person name="Zwiers L.-H."/>
            <person name="Turgeon B."/>
            <person name="Goodwin S."/>
            <person name="Spatafora J."/>
            <person name="Crous P."/>
            <person name="Grigoriev I."/>
        </authorList>
    </citation>
    <scope>NUCLEOTIDE SEQUENCE</scope>
    <source>
        <strain evidence="2">CBS 123094</strain>
    </source>
</reference>
<organism evidence="2 3">
    <name type="scientific">Amniculicola lignicola CBS 123094</name>
    <dbReference type="NCBI Taxonomy" id="1392246"/>
    <lineage>
        <taxon>Eukaryota</taxon>
        <taxon>Fungi</taxon>
        <taxon>Dikarya</taxon>
        <taxon>Ascomycota</taxon>
        <taxon>Pezizomycotina</taxon>
        <taxon>Dothideomycetes</taxon>
        <taxon>Pleosporomycetidae</taxon>
        <taxon>Pleosporales</taxon>
        <taxon>Amniculicolaceae</taxon>
        <taxon>Amniculicola</taxon>
    </lineage>
</organism>
<evidence type="ECO:0000313" key="3">
    <source>
        <dbReference type="Proteomes" id="UP000799779"/>
    </source>
</evidence>
<gene>
    <name evidence="2" type="ORF">P154DRAFT_571764</name>
</gene>
<accession>A0A6A5WVM4</accession>
<sequence>MSLSRTTLASNLNVAKSKISRSADFCFTHPQGGKPRSHSARTPANQEQIHARSSGDTTAPKGNSLLSRVARQLCVVWFAAFHQQRDPTLSTSAGTHTWLASAFRCDGWQSSSLEALGPSSGTASPLLSRGNTCLFGIRCVLSSIGCRIIHHLPPAVTRLAFRRRSLEQPAKGLR</sequence>
<dbReference type="Proteomes" id="UP000799779">
    <property type="component" value="Unassembled WGS sequence"/>
</dbReference>
<protein>
    <submittedName>
        <fullName evidence="2">Uncharacterized protein</fullName>
    </submittedName>
</protein>
<name>A0A6A5WVM4_9PLEO</name>
<evidence type="ECO:0000256" key="1">
    <source>
        <dbReference type="SAM" id="MobiDB-lite"/>
    </source>
</evidence>